<gene>
    <name evidence="2" type="ORF">ElyMa_004471300</name>
</gene>
<evidence type="ECO:0000256" key="1">
    <source>
        <dbReference type="SAM" id="SignalP"/>
    </source>
</evidence>
<dbReference type="Proteomes" id="UP000762676">
    <property type="component" value="Unassembled WGS sequence"/>
</dbReference>
<evidence type="ECO:0008006" key="4">
    <source>
        <dbReference type="Google" id="ProtNLM"/>
    </source>
</evidence>
<protein>
    <recommendedName>
        <fullName evidence="4">Spike protein</fullName>
    </recommendedName>
</protein>
<evidence type="ECO:0000313" key="2">
    <source>
        <dbReference type="EMBL" id="GFR97182.1"/>
    </source>
</evidence>
<sequence>MESVRLLVFLFAAAALSGTSQGFTPCSMNGFLQGKWGVYTSMDSVNYVFSHNITITSDILFNYGLSEFPTLMFHCFNFDGTRKYIAFG</sequence>
<dbReference type="AlphaFoldDB" id="A0AAV4HGA5"/>
<organism evidence="2 3">
    <name type="scientific">Elysia marginata</name>
    <dbReference type="NCBI Taxonomy" id="1093978"/>
    <lineage>
        <taxon>Eukaryota</taxon>
        <taxon>Metazoa</taxon>
        <taxon>Spiralia</taxon>
        <taxon>Lophotrochozoa</taxon>
        <taxon>Mollusca</taxon>
        <taxon>Gastropoda</taxon>
        <taxon>Heterobranchia</taxon>
        <taxon>Euthyneura</taxon>
        <taxon>Panpulmonata</taxon>
        <taxon>Sacoglossa</taxon>
        <taxon>Placobranchoidea</taxon>
        <taxon>Plakobranchidae</taxon>
        <taxon>Elysia</taxon>
    </lineage>
</organism>
<comment type="caution">
    <text evidence="2">The sequence shown here is derived from an EMBL/GenBank/DDBJ whole genome shotgun (WGS) entry which is preliminary data.</text>
</comment>
<keyword evidence="3" id="KW-1185">Reference proteome</keyword>
<feature type="chain" id="PRO_5043506558" description="Spike protein" evidence="1">
    <location>
        <begin position="23"/>
        <end position="88"/>
    </location>
</feature>
<accession>A0AAV4HGA5</accession>
<keyword evidence="1" id="KW-0732">Signal</keyword>
<proteinExistence type="predicted"/>
<dbReference type="EMBL" id="BMAT01009027">
    <property type="protein sequence ID" value="GFR97182.1"/>
    <property type="molecule type" value="Genomic_DNA"/>
</dbReference>
<feature type="signal peptide" evidence="1">
    <location>
        <begin position="1"/>
        <end position="22"/>
    </location>
</feature>
<name>A0AAV4HGA5_9GAST</name>
<reference evidence="2 3" key="1">
    <citation type="journal article" date="2021" name="Elife">
        <title>Chloroplast acquisition without the gene transfer in kleptoplastic sea slugs, Plakobranchus ocellatus.</title>
        <authorList>
            <person name="Maeda T."/>
            <person name="Takahashi S."/>
            <person name="Yoshida T."/>
            <person name="Shimamura S."/>
            <person name="Takaki Y."/>
            <person name="Nagai Y."/>
            <person name="Toyoda A."/>
            <person name="Suzuki Y."/>
            <person name="Arimoto A."/>
            <person name="Ishii H."/>
            <person name="Satoh N."/>
            <person name="Nishiyama T."/>
            <person name="Hasebe M."/>
            <person name="Maruyama T."/>
            <person name="Minagawa J."/>
            <person name="Obokata J."/>
            <person name="Shigenobu S."/>
        </authorList>
    </citation>
    <scope>NUCLEOTIDE SEQUENCE [LARGE SCALE GENOMIC DNA]</scope>
</reference>
<evidence type="ECO:0000313" key="3">
    <source>
        <dbReference type="Proteomes" id="UP000762676"/>
    </source>
</evidence>